<feature type="compositionally biased region" description="Low complexity" evidence="4">
    <location>
        <begin position="96"/>
        <end position="106"/>
    </location>
</feature>
<dbReference type="Gene3D" id="2.130.10.10">
    <property type="entry name" value="YVTN repeat-like/Quinoprotein amine dehydrogenase"/>
    <property type="match status" value="2"/>
</dbReference>
<dbReference type="Proteomes" id="UP000308133">
    <property type="component" value="Unassembled WGS sequence"/>
</dbReference>
<feature type="compositionally biased region" description="Low complexity" evidence="4">
    <location>
        <begin position="72"/>
        <end position="87"/>
    </location>
</feature>
<evidence type="ECO:0000259" key="5">
    <source>
        <dbReference type="Pfam" id="PF23798"/>
    </source>
</evidence>
<feature type="repeat" description="WD" evidence="3">
    <location>
        <begin position="260"/>
        <end position="301"/>
    </location>
</feature>
<proteinExistence type="predicted"/>
<dbReference type="EMBL" id="PTQR01000086">
    <property type="protein sequence ID" value="TKX20682.1"/>
    <property type="molecule type" value="Genomic_DNA"/>
</dbReference>
<evidence type="ECO:0000256" key="1">
    <source>
        <dbReference type="ARBA" id="ARBA00022574"/>
    </source>
</evidence>
<feature type="compositionally biased region" description="Polar residues" evidence="4">
    <location>
        <begin position="482"/>
        <end position="492"/>
    </location>
</feature>
<accession>A0A4V6DTI3</accession>
<feature type="domain" description="Transcription factor spt8 beta-propeller" evidence="5">
    <location>
        <begin position="520"/>
        <end position="688"/>
    </location>
</feature>
<dbReference type="InterPro" id="IPR015943">
    <property type="entry name" value="WD40/YVTN_repeat-like_dom_sf"/>
</dbReference>
<protein>
    <submittedName>
        <fullName evidence="6">WD domain-containing protein 28</fullName>
    </submittedName>
</protein>
<dbReference type="InterPro" id="IPR001680">
    <property type="entry name" value="WD40_rpt"/>
</dbReference>
<name>A0A4V6DTI3_9PEZI</name>
<feature type="compositionally biased region" description="Gly residues" evidence="4">
    <location>
        <begin position="393"/>
        <end position="404"/>
    </location>
</feature>
<dbReference type="InterPro" id="IPR036322">
    <property type="entry name" value="WD40_repeat_dom_sf"/>
</dbReference>
<dbReference type="SUPFAM" id="SSF50978">
    <property type="entry name" value="WD40 repeat-like"/>
    <property type="match status" value="1"/>
</dbReference>
<feature type="compositionally biased region" description="Acidic residues" evidence="4">
    <location>
        <begin position="1"/>
        <end position="10"/>
    </location>
</feature>
<dbReference type="InterPro" id="IPR057544">
    <property type="entry name" value="Beta-prop_SPT8"/>
</dbReference>
<sequence length="694" mass="73031">MVTFEDDDDPAVNSGDESQDEDETMADADGDDNDNEGDATMADEYGGEDEGDDDDNGDNDDDDEDEAEGDPDSPTQSRRASRQSPSRGQNPTVMLTSPSPRPTSSRGAGVAYYIPPPRPEAVTAGTYDIVPTMAAPQGTSINAVAATPDMRLVFSGGTDGYIRMYNWVDTANGKVPLTVAQKHPFVDSVMKAGSLTTYWENEEVSTRTPPAQTADESKETSPVYSLAVQHQAVWLLSGLESGAINLQTTRHQAGTRIATLREHTSAVSVLKLGLDETTCLSGSWDKRILEWDLNTGRVKRSFPGSGGQISAIEVRPESSVPVPKLDEDRAIESDTFSSNNNAKPTTNGMTNGVSAPPKEESKEEGEDAIGSPDGSLFGENDHGSLFGDNDEGGTAGGGGGGGSFGDDDDDDFSKALANGLEQPDAEDSTANVTSEPAVPASTADKPPSPAPVPQPDTNTDTTMAEIDFAIPAPSPPAAQQQNGTASSPNPISHPTFDAPLPPPKPSSGGHDASPPAPSAESTFLAASIDGTIRIWDRRVATPITQVYPPRGTPPWCMGACWSPDGNSFYAGRRNGTVDEYSVHMGGRMGEPVRTLRFPAGSGAVSAVRAMPNGRGLVCASYDILRLYDLKADQNPSKHSAVPFLIVPGHRTGMISALHVDPSCRFMISTAGNRGWEGSSTEVLLGYEIGIPSAS</sequence>
<feature type="region of interest" description="Disordered" evidence="4">
    <location>
        <begin position="1"/>
        <end position="110"/>
    </location>
</feature>
<evidence type="ECO:0000256" key="2">
    <source>
        <dbReference type="ARBA" id="ARBA00022737"/>
    </source>
</evidence>
<feature type="domain" description="Transcription factor spt8 beta-propeller" evidence="5">
    <location>
        <begin position="127"/>
        <end position="326"/>
    </location>
</feature>
<dbReference type="PANTHER" id="PTHR19848">
    <property type="entry name" value="WD40 REPEAT PROTEIN"/>
    <property type="match status" value="1"/>
</dbReference>
<dbReference type="SMART" id="SM00320">
    <property type="entry name" value="WD40"/>
    <property type="match status" value="4"/>
</dbReference>
<feature type="region of interest" description="Disordered" evidence="4">
    <location>
        <begin position="302"/>
        <end position="519"/>
    </location>
</feature>
<reference evidence="6 7" key="1">
    <citation type="submission" date="2018-02" db="EMBL/GenBank/DDBJ databases">
        <title>Draft genome sequences of Elsinoe sp., causing black scab on jojoba.</title>
        <authorList>
            <person name="Stodart B."/>
            <person name="Jeffress S."/>
            <person name="Ash G."/>
            <person name="Arun Chinnappa K."/>
        </authorList>
    </citation>
    <scope>NUCLEOTIDE SEQUENCE [LARGE SCALE GENOMIC DNA]</scope>
    <source>
        <strain evidence="6 7">Hillstone_2</strain>
    </source>
</reference>
<keyword evidence="2" id="KW-0677">Repeat</keyword>
<dbReference type="PANTHER" id="PTHR19848:SF8">
    <property type="entry name" value="F-BOX AND WD REPEAT DOMAIN CONTAINING 7"/>
    <property type="match status" value="1"/>
</dbReference>
<dbReference type="PROSITE" id="PS50082">
    <property type="entry name" value="WD_REPEATS_2"/>
    <property type="match status" value="2"/>
</dbReference>
<dbReference type="AlphaFoldDB" id="A0A4V6DTI3"/>
<evidence type="ECO:0000256" key="3">
    <source>
        <dbReference type="PROSITE-ProRule" id="PRU00221"/>
    </source>
</evidence>
<evidence type="ECO:0000256" key="4">
    <source>
        <dbReference type="SAM" id="MobiDB-lite"/>
    </source>
</evidence>
<evidence type="ECO:0000313" key="6">
    <source>
        <dbReference type="EMBL" id="TKX20682.1"/>
    </source>
</evidence>
<dbReference type="Pfam" id="PF23798">
    <property type="entry name" value="Beta-prop_SPT8"/>
    <property type="match status" value="2"/>
</dbReference>
<feature type="repeat" description="WD" evidence="3">
    <location>
        <begin position="523"/>
        <end position="545"/>
    </location>
</feature>
<evidence type="ECO:0000313" key="7">
    <source>
        <dbReference type="Proteomes" id="UP000308133"/>
    </source>
</evidence>
<organism evidence="6 7">
    <name type="scientific">Elsinoe australis</name>
    <dbReference type="NCBI Taxonomy" id="40998"/>
    <lineage>
        <taxon>Eukaryota</taxon>
        <taxon>Fungi</taxon>
        <taxon>Dikarya</taxon>
        <taxon>Ascomycota</taxon>
        <taxon>Pezizomycotina</taxon>
        <taxon>Dothideomycetes</taxon>
        <taxon>Dothideomycetidae</taxon>
        <taxon>Myriangiales</taxon>
        <taxon>Elsinoaceae</taxon>
        <taxon>Elsinoe</taxon>
    </lineage>
</organism>
<gene>
    <name evidence="6" type="ORF">C1H76_7068</name>
</gene>
<keyword evidence="1 3" id="KW-0853">WD repeat</keyword>
<feature type="compositionally biased region" description="Acidic residues" evidence="4">
    <location>
        <begin position="17"/>
        <end position="37"/>
    </location>
</feature>
<feature type="compositionally biased region" description="Acidic residues" evidence="4">
    <location>
        <begin position="45"/>
        <end position="71"/>
    </location>
</feature>
<comment type="caution">
    <text evidence="6">The sequence shown here is derived from an EMBL/GenBank/DDBJ whole genome shotgun (WGS) entry which is preliminary data.</text>
</comment>
<feature type="compositionally biased region" description="Polar residues" evidence="4">
    <location>
        <begin position="334"/>
        <end position="353"/>
    </location>
</feature>